<proteinExistence type="predicted"/>
<dbReference type="Pfam" id="PF00583">
    <property type="entry name" value="Acetyltransf_1"/>
    <property type="match status" value="1"/>
</dbReference>
<dbReference type="AlphaFoldDB" id="A0A3N2E081"/>
<evidence type="ECO:0000313" key="3">
    <source>
        <dbReference type="Proteomes" id="UP000275394"/>
    </source>
</evidence>
<protein>
    <submittedName>
        <fullName evidence="2">L-amino acid N-acyltransferase YncA</fullName>
    </submittedName>
</protein>
<dbReference type="Proteomes" id="UP000275394">
    <property type="component" value="Unassembled WGS sequence"/>
</dbReference>
<evidence type="ECO:0000259" key="1">
    <source>
        <dbReference type="PROSITE" id="PS51186"/>
    </source>
</evidence>
<name>A0A3N2E081_9GAMM</name>
<dbReference type="OrthoDB" id="5459937at2"/>
<evidence type="ECO:0000313" key="2">
    <source>
        <dbReference type="EMBL" id="ROS05513.1"/>
    </source>
</evidence>
<dbReference type="InterPro" id="IPR016181">
    <property type="entry name" value="Acyl_CoA_acyltransferase"/>
</dbReference>
<keyword evidence="3" id="KW-1185">Reference proteome</keyword>
<keyword evidence="2" id="KW-0808">Transferase</keyword>
<dbReference type="GO" id="GO:0016747">
    <property type="term" value="F:acyltransferase activity, transferring groups other than amino-acyl groups"/>
    <property type="evidence" value="ECO:0007669"/>
    <property type="project" value="InterPro"/>
</dbReference>
<dbReference type="EMBL" id="RKHR01000003">
    <property type="protein sequence ID" value="ROS05513.1"/>
    <property type="molecule type" value="Genomic_DNA"/>
</dbReference>
<reference evidence="2 3" key="1">
    <citation type="submission" date="2018-11" db="EMBL/GenBank/DDBJ databases">
        <title>Genomic Encyclopedia of Type Strains, Phase IV (KMG-IV): sequencing the most valuable type-strain genomes for metagenomic binning, comparative biology and taxonomic classification.</title>
        <authorList>
            <person name="Goeker M."/>
        </authorList>
    </citation>
    <scope>NUCLEOTIDE SEQUENCE [LARGE SCALE GENOMIC DNA]</scope>
    <source>
        <strain evidence="2 3">DSM 100316</strain>
    </source>
</reference>
<sequence length="180" mass="20206">MNFQWVDFLNPEDEKQLVYMANTVAKKEKTVGFASTLNEEQAQSYINGIKGLLGKSSEGFFVARFEGKIIFHVLISFKADPNNKHLAYASKAIVAPEFRGKKIIQKALHYVCEKCEEKGSSILLLDARIGTPAEALWKRMGFIEWGVLPGYAKVNGEDVGGSYMYQTTDYLRKISIEPGK</sequence>
<dbReference type="RefSeq" id="WP_123711413.1">
    <property type="nucleotide sequence ID" value="NZ_RKHR01000003.1"/>
</dbReference>
<dbReference type="SUPFAM" id="SSF55729">
    <property type="entry name" value="Acyl-CoA N-acyltransferases (Nat)"/>
    <property type="match status" value="1"/>
</dbReference>
<comment type="caution">
    <text evidence="2">The sequence shown here is derived from an EMBL/GenBank/DDBJ whole genome shotgun (WGS) entry which is preliminary data.</text>
</comment>
<dbReference type="Gene3D" id="3.40.630.30">
    <property type="match status" value="1"/>
</dbReference>
<gene>
    <name evidence="2" type="ORF">EDC56_1044</name>
</gene>
<dbReference type="InterPro" id="IPR000182">
    <property type="entry name" value="GNAT_dom"/>
</dbReference>
<feature type="domain" description="N-acetyltransferase" evidence="1">
    <location>
        <begin position="20"/>
        <end position="169"/>
    </location>
</feature>
<keyword evidence="2" id="KW-0012">Acyltransferase</keyword>
<accession>A0A3N2E081</accession>
<organism evidence="2 3">
    <name type="scientific">Sinobacterium caligoides</name>
    <dbReference type="NCBI Taxonomy" id="933926"/>
    <lineage>
        <taxon>Bacteria</taxon>
        <taxon>Pseudomonadati</taxon>
        <taxon>Pseudomonadota</taxon>
        <taxon>Gammaproteobacteria</taxon>
        <taxon>Cellvibrionales</taxon>
        <taxon>Spongiibacteraceae</taxon>
        <taxon>Sinobacterium</taxon>
    </lineage>
</organism>
<dbReference type="PROSITE" id="PS51186">
    <property type="entry name" value="GNAT"/>
    <property type="match status" value="1"/>
</dbReference>
<dbReference type="CDD" id="cd04301">
    <property type="entry name" value="NAT_SF"/>
    <property type="match status" value="1"/>
</dbReference>